<name>A0A4R4ZSC5_9ACTN</name>
<dbReference type="Proteomes" id="UP000295124">
    <property type="component" value="Unassembled WGS sequence"/>
</dbReference>
<keyword evidence="2" id="KW-1185">Reference proteome</keyword>
<sequence length="331" mass="36307">MTMAEWVARVLIELPSTLHYEWSSPAGAGTEWYGPGSRPDLYTVHTSSPPLWVLEAKGALRITQAHMRKGAAQLAVMRPPVLHAAHHRVLVGTSMEPRLFTLVEHETQAPAKHSAPFDGPMDVFQEARARLLAYAFLTSIPASARRTVTVAEGGRTRRFGESDDSTAEVRRVMRVRRVETGYPIQERPTGTRQMLVAELPGTGLRIGMSRPMMQACGAVLAQLHEAMNATAAQRPGWEYLAPGSILAPSQWLDSDLELAAFKAEVDRQSLGEQRSAAEEAYRQAVSTDRPTQPVFDAPELAPAEADLELFTDDSYLALSRESVLAGPIRST</sequence>
<comment type="caution">
    <text evidence="1">The sequence shown here is derived from an EMBL/GenBank/DDBJ whole genome shotgun (WGS) entry which is preliminary data.</text>
</comment>
<organism evidence="1 2">
    <name type="scientific">Kribbella antibiotica</name>
    <dbReference type="NCBI Taxonomy" id="190195"/>
    <lineage>
        <taxon>Bacteria</taxon>
        <taxon>Bacillati</taxon>
        <taxon>Actinomycetota</taxon>
        <taxon>Actinomycetes</taxon>
        <taxon>Propionibacteriales</taxon>
        <taxon>Kribbellaceae</taxon>
        <taxon>Kribbella</taxon>
    </lineage>
</organism>
<dbReference type="AlphaFoldDB" id="A0A4R4ZSC5"/>
<accession>A0A4R4ZSC5</accession>
<gene>
    <name evidence="1" type="ORF">E1263_06600</name>
</gene>
<evidence type="ECO:0000313" key="1">
    <source>
        <dbReference type="EMBL" id="TDD61695.1"/>
    </source>
</evidence>
<protein>
    <submittedName>
        <fullName evidence="1">Uncharacterized protein</fullName>
    </submittedName>
</protein>
<reference evidence="1 2" key="1">
    <citation type="submission" date="2019-03" db="EMBL/GenBank/DDBJ databases">
        <title>Draft genome sequences of novel Actinobacteria.</title>
        <authorList>
            <person name="Sahin N."/>
            <person name="Ay H."/>
            <person name="Saygin H."/>
        </authorList>
    </citation>
    <scope>NUCLEOTIDE SEQUENCE [LARGE SCALE GENOMIC DNA]</scope>
    <source>
        <strain evidence="1 2">JCM 13523</strain>
    </source>
</reference>
<proteinExistence type="predicted"/>
<evidence type="ECO:0000313" key="2">
    <source>
        <dbReference type="Proteomes" id="UP000295124"/>
    </source>
</evidence>
<dbReference type="OrthoDB" id="4001061at2"/>
<dbReference type="EMBL" id="SMKX01000012">
    <property type="protein sequence ID" value="TDD61695.1"/>
    <property type="molecule type" value="Genomic_DNA"/>
</dbReference>